<evidence type="ECO:0000256" key="4">
    <source>
        <dbReference type="ARBA" id="ARBA00022475"/>
    </source>
</evidence>
<dbReference type="PANTHER" id="PTHR45528">
    <property type="entry name" value="SENSOR HISTIDINE KINASE CPXA"/>
    <property type="match status" value="1"/>
</dbReference>
<evidence type="ECO:0000256" key="12">
    <source>
        <dbReference type="ARBA" id="ARBA00023012"/>
    </source>
</evidence>
<dbReference type="InterPro" id="IPR003594">
    <property type="entry name" value="HATPase_dom"/>
</dbReference>
<dbReference type="PROSITE" id="PS50885">
    <property type="entry name" value="HAMP"/>
    <property type="match status" value="1"/>
</dbReference>
<keyword evidence="6" id="KW-0808">Transferase</keyword>
<evidence type="ECO:0000313" key="21">
    <source>
        <dbReference type="Proteomes" id="UP000679992"/>
    </source>
</evidence>
<comment type="subcellular location">
    <subcellularLocation>
        <location evidence="2">Cell membrane</location>
        <topology evidence="2">Multi-pass membrane protein</topology>
    </subcellularLocation>
</comment>
<dbReference type="Gene3D" id="1.10.287.130">
    <property type="match status" value="1"/>
</dbReference>
<dbReference type="SMART" id="SM00388">
    <property type="entry name" value="HisKA"/>
    <property type="match status" value="1"/>
</dbReference>
<keyword evidence="12" id="KW-0902">Two-component regulatory system</keyword>
<keyword evidence="7 17" id="KW-0812">Transmembrane</keyword>
<evidence type="ECO:0000256" key="14">
    <source>
        <dbReference type="ARBA" id="ARBA00023136"/>
    </source>
</evidence>
<gene>
    <name evidence="20" type="ORF">J42TS3_17520</name>
</gene>
<comment type="catalytic activity">
    <reaction evidence="1">
        <text>ATP + protein L-histidine = ADP + protein N-phospho-L-histidine.</text>
        <dbReference type="EC" id="2.7.13.3"/>
    </reaction>
</comment>
<dbReference type="Gene3D" id="3.30.565.10">
    <property type="entry name" value="Histidine kinase-like ATPase, C-terminal domain"/>
    <property type="match status" value="1"/>
</dbReference>
<dbReference type="Pfam" id="PF00512">
    <property type="entry name" value="HisKA"/>
    <property type="match status" value="1"/>
</dbReference>
<evidence type="ECO:0000256" key="8">
    <source>
        <dbReference type="ARBA" id="ARBA00022741"/>
    </source>
</evidence>
<sequence length="461" mass="52283">MKNLYHRIVATTVLVMILSSSIAFLTSNLYYQYKLKSYNDSKVAHMAEQIKHFYEDNGELPLAPYLDHIGKLGYQFYLVDEQGQDAFYGQSFRKTGIDPGTVRSVLEGQTYHGITEFPTGLFITGFFDNDLRNTIGVPLHRAGEPAYALFLRPNAMVQFGEMRTFFAIILVVSILLSIILVAFSTRYMVKPIVKLTEATKMLARGKYNIKLDVKRDDEIGKLAVNFAHMAKSLEQLEAMRQEFVSNVSHEIQSPLASIQGFSHTLLTADLPEEQRRHYLSIIEDESRRISQLSKQLLTLASLEKEETILEKGSLDVGAQIKQVLFMTEWSWREKELAIKMDLPSLFIQADSKLLHQVWINLITNSIKFTEEGGTISVRLRPDGKDYIAVEIADTGIGISESDLPNIFQRFYRADKSRNRKEGSSGLGLAIVEKIIEMHGGEIHVESEPGKGTQFRIRLPIH</sequence>
<dbReference type="SUPFAM" id="SSF55874">
    <property type="entry name" value="ATPase domain of HSP90 chaperone/DNA topoisomerase II/histidine kinase"/>
    <property type="match status" value="1"/>
</dbReference>
<dbReference type="Pfam" id="PF02518">
    <property type="entry name" value="HATPase_c"/>
    <property type="match status" value="1"/>
</dbReference>
<evidence type="ECO:0000256" key="16">
    <source>
        <dbReference type="ARBA" id="ARBA00040841"/>
    </source>
</evidence>
<dbReference type="GO" id="GO:0016301">
    <property type="term" value="F:kinase activity"/>
    <property type="evidence" value="ECO:0007669"/>
    <property type="project" value="UniProtKB-KW"/>
</dbReference>
<evidence type="ECO:0000256" key="6">
    <source>
        <dbReference type="ARBA" id="ARBA00022679"/>
    </source>
</evidence>
<evidence type="ECO:0000256" key="13">
    <source>
        <dbReference type="ARBA" id="ARBA00023026"/>
    </source>
</evidence>
<name>A0ABQ4M9T0_9BACL</name>
<evidence type="ECO:0000256" key="17">
    <source>
        <dbReference type="SAM" id="Phobius"/>
    </source>
</evidence>
<dbReference type="SUPFAM" id="SSF47384">
    <property type="entry name" value="Homodimeric domain of signal transducing histidine kinase"/>
    <property type="match status" value="1"/>
</dbReference>
<dbReference type="PROSITE" id="PS50109">
    <property type="entry name" value="HIS_KIN"/>
    <property type="match status" value="1"/>
</dbReference>
<dbReference type="InterPro" id="IPR005467">
    <property type="entry name" value="His_kinase_dom"/>
</dbReference>
<evidence type="ECO:0000259" key="18">
    <source>
        <dbReference type="PROSITE" id="PS50109"/>
    </source>
</evidence>
<dbReference type="RefSeq" id="WP_213654447.1">
    <property type="nucleotide sequence ID" value="NZ_BOSL01000004.1"/>
</dbReference>
<dbReference type="Pfam" id="PF00672">
    <property type="entry name" value="HAMP"/>
    <property type="match status" value="1"/>
</dbReference>
<dbReference type="PRINTS" id="PR00344">
    <property type="entry name" value="BCTRLSENSOR"/>
</dbReference>
<dbReference type="InterPro" id="IPR003661">
    <property type="entry name" value="HisK_dim/P_dom"/>
</dbReference>
<dbReference type="PANTHER" id="PTHR45528:SF11">
    <property type="entry name" value="HISTIDINE KINASE"/>
    <property type="match status" value="1"/>
</dbReference>
<dbReference type="InterPro" id="IPR050398">
    <property type="entry name" value="HssS/ArlS-like"/>
</dbReference>
<evidence type="ECO:0000256" key="9">
    <source>
        <dbReference type="ARBA" id="ARBA00022777"/>
    </source>
</evidence>
<evidence type="ECO:0000256" key="7">
    <source>
        <dbReference type="ARBA" id="ARBA00022692"/>
    </source>
</evidence>
<keyword evidence="11 17" id="KW-1133">Transmembrane helix</keyword>
<dbReference type="Proteomes" id="UP000679992">
    <property type="component" value="Unassembled WGS sequence"/>
</dbReference>
<organism evidence="20 21">
    <name type="scientific">Paenibacillus vini</name>
    <dbReference type="NCBI Taxonomy" id="1476024"/>
    <lineage>
        <taxon>Bacteria</taxon>
        <taxon>Bacillati</taxon>
        <taxon>Bacillota</taxon>
        <taxon>Bacilli</taxon>
        <taxon>Bacillales</taxon>
        <taxon>Paenibacillaceae</taxon>
        <taxon>Paenibacillus</taxon>
    </lineage>
</organism>
<evidence type="ECO:0000256" key="10">
    <source>
        <dbReference type="ARBA" id="ARBA00022840"/>
    </source>
</evidence>
<reference evidence="20 21" key="1">
    <citation type="submission" date="2021-03" db="EMBL/GenBank/DDBJ databases">
        <title>Antimicrobial resistance genes in bacteria isolated from Japanese honey, and their potential for conferring macrolide and lincosamide resistance in the American foulbrood pathogen Paenibacillus larvae.</title>
        <authorList>
            <person name="Okamoto M."/>
            <person name="Kumagai M."/>
            <person name="Kanamori H."/>
            <person name="Takamatsu D."/>
        </authorList>
    </citation>
    <scope>NUCLEOTIDE SEQUENCE [LARGE SCALE GENOMIC DNA]</scope>
    <source>
        <strain evidence="20 21">J42TS3</strain>
    </source>
</reference>
<proteinExistence type="predicted"/>
<keyword evidence="13" id="KW-0843">Virulence</keyword>
<keyword evidence="8" id="KW-0547">Nucleotide-binding</keyword>
<keyword evidence="5" id="KW-0597">Phosphoprotein</keyword>
<evidence type="ECO:0000256" key="15">
    <source>
        <dbReference type="ARBA" id="ARBA00037219"/>
    </source>
</evidence>
<dbReference type="EMBL" id="BOSL01000004">
    <property type="protein sequence ID" value="GIP52717.1"/>
    <property type="molecule type" value="Genomic_DNA"/>
</dbReference>
<protein>
    <recommendedName>
        <fullName evidence="16">Heme sensor protein HssS</fullName>
        <ecNumber evidence="3">2.7.13.3</ecNumber>
    </recommendedName>
</protein>
<feature type="domain" description="HAMP" evidence="19">
    <location>
        <begin position="186"/>
        <end position="238"/>
    </location>
</feature>
<keyword evidence="9 20" id="KW-0418">Kinase</keyword>
<keyword evidence="14 17" id="KW-0472">Membrane</keyword>
<comment type="caution">
    <text evidence="20">The sequence shown here is derived from an EMBL/GenBank/DDBJ whole genome shotgun (WGS) entry which is preliminary data.</text>
</comment>
<dbReference type="Gene3D" id="6.10.340.10">
    <property type="match status" value="1"/>
</dbReference>
<feature type="domain" description="Histidine kinase" evidence="18">
    <location>
        <begin position="246"/>
        <end position="461"/>
    </location>
</feature>
<dbReference type="SUPFAM" id="SSF158472">
    <property type="entry name" value="HAMP domain-like"/>
    <property type="match status" value="1"/>
</dbReference>
<dbReference type="SMART" id="SM00387">
    <property type="entry name" value="HATPase_c"/>
    <property type="match status" value="1"/>
</dbReference>
<evidence type="ECO:0000313" key="20">
    <source>
        <dbReference type="EMBL" id="GIP52717.1"/>
    </source>
</evidence>
<evidence type="ECO:0000259" key="19">
    <source>
        <dbReference type="PROSITE" id="PS50885"/>
    </source>
</evidence>
<comment type="function">
    <text evidence="15">Member of the two-component regulatory system HssS/HssR involved in intracellular heme homeostasis and tempering of staphylococcal virulence. HssS functions as a heme sensor histidine kinase which is autophosphorylated at a histidine residue and transfers its phosphate group to an aspartate residue of HssR. HssR/HssS activates the expression of hrtAB, an efflux pump, in response to extracellular heme, hemin, hemoglobin or blood.</text>
</comment>
<evidence type="ECO:0000256" key="2">
    <source>
        <dbReference type="ARBA" id="ARBA00004651"/>
    </source>
</evidence>
<keyword evidence="10" id="KW-0067">ATP-binding</keyword>
<dbReference type="InterPro" id="IPR036890">
    <property type="entry name" value="HATPase_C_sf"/>
</dbReference>
<evidence type="ECO:0000256" key="5">
    <source>
        <dbReference type="ARBA" id="ARBA00022553"/>
    </source>
</evidence>
<dbReference type="SMART" id="SM00304">
    <property type="entry name" value="HAMP"/>
    <property type="match status" value="1"/>
</dbReference>
<dbReference type="CDD" id="cd16922">
    <property type="entry name" value="HATPase_EvgS-ArcB-TorS-like"/>
    <property type="match status" value="1"/>
</dbReference>
<keyword evidence="21" id="KW-1185">Reference proteome</keyword>
<keyword evidence="4" id="KW-1003">Cell membrane</keyword>
<evidence type="ECO:0000256" key="3">
    <source>
        <dbReference type="ARBA" id="ARBA00012438"/>
    </source>
</evidence>
<evidence type="ECO:0000256" key="11">
    <source>
        <dbReference type="ARBA" id="ARBA00022989"/>
    </source>
</evidence>
<dbReference type="CDD" id="cd06225">
    <property type="entry name" value="HAMP"/>
    <property type="match status" value="1"/>
</dbReference>
<feature type="transmembrane region" description="Helical" evidence="17">
    <location>
        <begin position="6"/>
        <end position="31"/>
    </location>
</feature>
<feature type="transmembrane region" description="Helical" evidence="17">
    <location>
        <begin position="165"/>
        <end position="189"/>
    </location>
</feature>
<dbReference type="InterPro" id="IPR003660">
    <property type="entry name" value="HAMP_dom"/>
</dbReference>
<dbReference type="EC" id="2.7.13.3" evidence="3"/>
<dbReference type="CDD" id="cd00082">
    <property type="entry name" value="HisKA"/>
    <property type="match status" value="1"/>
</dbReference>
<dbReference type="InterPro" id="IPR004358">
    <property type="entry name" value="Sig_transdc_His_kin-like_C"/>
</dbReference>
<dbReference type="InterPro" id="IPR036097">
    <property type="entry name" value="HisK_dim/P_sf"/>
</dbReference>
<evidence type="ECO:0000256" key="1">
    <source>
        <dbReference type="ARBA" id="ARBA00000085"/>
    </source>
</evidence>
<accession>A0ABQ4M9T0</accession>